<dbReference type="Pfam" id="PF12796">
    <property type="entry name" value="Ank_2"/>
    <property type="match status" value="3"/>
</dbReference>
<dbReference type="InterPro" id="IPR051165">
    <property type="entry name" value="Multifunctional_ANK_Repeat"/>
</dbReference>
<protein>
    <submittedName>
        <fullName evidence="4">Ankyrin repeat domain-containing protein</fullName>
    </submittedName>
</protein>
<reference evidence="4 5" key="1">
    <citation type="journal article" date="2024" name="Pathogens">
        <title>Characterization of a Novel Species of Legionella Isolated from a Healthcare Facility: Legionella resiliens sp. nov.</title>
        <authorList>
            <person name="Cristino S."/>
            <person name="Pascale M.R."/>
            <person name="Marino F."/>
            <person name="Derelitto C."/>
            <person name="Salaris S."/>
            <person name="Orsini M."/>
            <person name="Squarzoni S."/>
            <person name="Grottola A."/>
            <person name="Girolamini L."/>
        </authorList>
    </citation>
    <scope>NUCLEOTIDE SEQUENCE [LARGE SCALE GENOMIC DNA]</scope>
    <source>
        <strain evidence="4 5">8cVS16</strain>
    </source>
</reference>
<dbReference type="PROSITE" id="PS50088">
    <property type="entry name" value="ANK_REPEAT"/>
    <property type="match status" value="3"/>
</dbReference>
<dbReference type="InterPro" id="IPR036770">
    <property type="entry name" value="Ankyrin_rpt-contain_sf"/>
</dbReference>
<evidence type="ECO:0000256" key="1">
    <source>
        <dbReference type="ARBA" id="ARBA00022737"/>
    </source>
</evidence>
<name>A0ABS8X205_9GAMM</name>
<keyword evidence="1" id="KW-0677">Repeat</keyword>
<evidence type="ECO:0000256" key="3">
    <source>
        <dbReference type="PROSITE-ProRule" id="PRU00023"/>
    </source>
</evidence>
<dbReference type="Pfam" id="PF13637">
    <property type="entry name" value="Ank_4"/>
    <property type="match status" value="1"/>
</dbReference>
<feature type="repeat" description="ANK" evidence="3">
    <location>
        <begin position="500"/>
        <end position="533"/>
    </location>
</feature>
<dbReference type="PANTHER" id="PTHR24123">
    <property type="entry name" value="ANKYRIN REPEAT-CONTAINING"/>
    <property type="match status" value="1"/>
</dbReference>
<dbReference type="Proteomes" id="UP001320170">
    <property type="component" value="Unassembled WGS sequence"/>
</dbReference>
<dbReference type="Gene3D" id="1.25.40.20">
    <property type="entry name" value="Ankyrin repeat-containing domain"/>
    <property type="match status" value="4"/>
</dbReference>
<evidence type="ECO:0000313" key="5">
    <source>
        <dbReference type="Proteomes" id="UP001320170"/>
    </source>
</evidence>
<accession>A0ABS8X205</accession>
<organism evidence="4 5">
    <name type="scientific">Legionella resiliens</name>
    <dbReference type="NCBI Taxonomy" id="2905958"/>
    <lineage>
        <taxon>Bacteria</taxon>
        <taxon>Pseudomonadati</taxon>
        <taxon>Pseudomonadota</taxon>
        <taxon>Gammaproteobacteria</taxon>
        <taxon>Legionellales</taxon>
        <taxon>Legionellaceae</taxon>
        <taxon>Legionella</taxon>
    </lineage>
</organism>
<evidence type="ECO:0000256" key="2">
    <source>
        <dbReference type="ARBA" id="ARBA00023043"/>
    </source>
</evidence>
<keyword evidence="5" id="KW-1185">Reference proteome</keyword>
<proteinExistence type="predicted"/>
<evidence type="ECO:0000313" key="4">
    <source>
        <dbReference type="EMBL" id="MCE3532778.1"/>
    </source>
</evidence>
<dbReference type="EMBL" id="JAJTND010000004">
    <property type="protein sequence ID" value="MCE3532778.1"/>
    <property type="molecule type" value="Genomic_DNA"/>
</dbReference>
<gene>
    <name evidence="4" type="ORF">LXO92_10355</name>
</gene>
<dbReference type="SUPFAM" id="SSF48403">
    <property type="entry name" value="Ankyrin repeat"/>
    <property type="match status" value="1"/>
</dbReference>
<comment type="caution">
    <text evidence="4">The sequence shown here is derived from an EMBL/GenBank/DDBJ whole genome shotgun (WGS) entry which is preliminary data.</text>
</comment>
<keyword evidence="2 3" id="KW-0040">ANK repeat</keyword>
<dbReference type="InterPro" id="IPR002110">
    <property type="entry name" value="Ankyrin_rpt"/>
</dbReference>
<dbReference type="PANTHER" id="PTHR24123:SF141">
    <property type="entry name" value="ANKYRIN 2, ISOFORM U"/>
    <property type="match status" value="1"/>
</dbReference>
<dbReference type="RefSeq" id="WP_232890931.1">
    <property type="nucleotide sequence ID" value="NZ_JAJSPM010000006.1"/>
</dbReference>
<dbReference type="PROSITE" id="PS50297">
    <property type="entry name" value="ANK_REP_REGION"/>
    <property type="match status" value="2"/>
</dbReference>
<dbReference type="SMART" id="SM00248">
    <property type="entry name" value="ANK"/>
    <property type="match status" value="10"/>
</dbReference>
<feature type="repeat" description="ANK" evidence="3">
    <location>
        <begin position="431"/>
        <end position="454"/>
    </location>
</feature>
<feature type="repeat" description="ANK" evidence="3">
    <location>
        <begin position="534"/>
        <end position="557"/>
    </location>
</feature>
<sequence>MADIIDLMKELEYPTNEEGVCLGLAVMAERARHCGQYEQFKERMEYLEGLNNGTLKSLLCDAKETAKRNEVLTQEEKILLSIEPFFFQIWCYFKPRAVQKFFQISGHHFKQDDIRRVEKLIHQDFLLAKSDRFFLSTEPEDDGTYDQGRFLTQFLHVIQEYEECGLLIACPDHMVHLYYDKKQSKWYLTDHSRLSNYERVDELLKPLIDVFTDNGVTNLSIQVFAEESPDKQELLKKLNQLSMDSVQQLKESDNPHRFDTNWFTALSNAALNDHYLVIENLLNNPNVNINLVDGTGKTPLGLAAQNGNKNATEVLLLHPDILVNKGNSNGYPPLWSAANGGYLGVVKALLTHPDILVNKRKRGCVTPLAIAARKGHLDVVETFLKHPDILVNEGDKNDITPLLIAVASSHLDVVKALLKHPDIDVNLSDKDGVTPLWMAAYKGHFDVVQVLVNHPNIKVNLTNQAGCTPLWIAVQNGHLNIVKILQAHSDILVNLTRNDDEISALWIATQRGHLDIVLELLLHPTIDVNQPNKNGVTPLWVAACNGRLDILQALLEHPQIKINKAQKDGIKPIDIAKYKGHQDIVDALENHQESNQRDKDQCIERYDIDHSKEKTLMLRDNFFAKEQSTESEVNKNWNRAICMLF</sequence>